<keyword evidence="4" id="KW-0804">Transcription</keyword>
<dbReference type="NCBIfam" id="TIGR02937">
    <property type="entry name" value="sigma70-ECF"/>
    <property type="match status" value="1"/>
</dbReference>
<proteinExistence type="inferred from homology"/>
<gene>
    <name evidence="7" type="ORF">E0F88_12995</name>
</gene>
<dbReference type="PANTHER" id="PTHR43133:SF46">
    <property type="entry name" value="RNA POLYMERASE SIGMA-70 FACTOR ECF SUBFAMILY"/>
    <property type="match status" value="1"/>
</dbReference>
<dbReference type="OrthoDB" id="9150024at2"/>
<dbReference type="Pfam" id="PF04542">
    <property type="entry name" value="Sigma70_r2"/>
    <property type="match status" value="1"/>
</dbReference>
<keyword evidence="2" id="KW-0805">Transcription regulation</keyword>
<evidence type="ECO:0000256" key="4">
    <source>
        <dbReference type="ARBA" id="ARBA00023163"/>
    </source>
</evidence>
<name>A0A4R5DWL6_9BACT</name>
<dbReference type="InterPro" id="IPR013324">
    <property type="entry name" value="RNA_pol_sigma_r3/r4-like"/>
</dbReference>
<feature type="domain" description="RNA polymerase sigma factor 70 region 4 type 2" evidence="6">
    <location>
        <begin position="144"/>
        <end position="193"/>
    </location>
</feature>
<keyword evidence="8" id="KW-1185">Reference proteome</keyword>
<dbReference type="AlphaFoldDB" id="A0A4R5DWL6"/>
<dbReference type="InterPro" id="IPR007627">
    <property type="entry name" value="RNA_pol_sigma70_r2"/>
</dbReference>
<evidence type="ECO:0000259" key="5">
    <source>
        <dbReference type="Pfam" id="PF04542"/>
    </source>
</evidence>
<protein>
    <submittedName>
        <fullName evidence="7">Sigma-70 family RNA polymerase sigma factor</fullName>
    </submittedName>
</protein>
<dbReference type="GO" id="GO:0003677">
    <property type="term" value="F:DNA binding"/>
    <property type="evidence" value="ECO:0007669"/>
    <property type="project" value="InterPro"/>
</dbReference>
<evidence type="ECO:0000256" key="2">
    <source>
        <dbReference type="ARBA" id="ARBA00023015"/>
    </source>
</evidence>
<dbReference type="Gene3D" id="1.10.1740.10">
    <property type="match status" value="1"/>
</dbReference>
<dbReference type="Proteomes" id="UP000294850">
    <property type="component" value="Unassembled WGS sequence"/>
</dbReference>
<evidence type="ECO:0000256" key="1">
    <source>
        <dbReference type="ARBA" id="ARBA00010641"/>
    </source>
</evidence>
<evidence type="ECO:0000256" key="3">
    <source>
        <dbReference type="ARBA" id="ARBA00023082"/>
    </source>
</evidence>
<dbReference type="InterPro" id="IPR036388">
    <property type="entry name" value="WH-like_DNA-bd_sf"/>
</dbReference>
<keyword evidence="3" id="KW-0731">Sigma factor</keyword>
<dbReference type="Pfam" id="PF08281">
    <property type="entry name" value="Sigma70_r4_2"/>
    <property type="match status" value="1"/>
</dbReference>
<accession>A0A4R5DWL6</accession>
<dbReference type="GO" id="GO:0016987">
    <property type="term" value="F:sigma factor activity"/>
    <property type="evidence" value="ECO:0007669"/>
    <property type="project" value="UniProtKB-KW"/>
</dbReference>
<evidence type="ECO:0000313" key="7">
    <source>
        <dbReference type="EMBL" id="TDE15423.1"/>
    </source>
</evidence>
<dbReference type="InterPro" id="IPR014284">
    <property type="entry name" value="RNA_pol_sigma-70_dom"/>
</dbReference>
<sequence>MSYSKSTAWPENSGSISINPDETLLWQSFQSGDRNAFARVLDLYYPLLLNYGIRLENDREFVKDCLHDLFLEIWNRRQNLDEVHHLKSYLLTSLRRKLLRESRRLRWFREAKEVSDDYTFEVQFTIETYLIRNEIQHEDLKKLQLNLDKLTKRQREIIYLRFYQELEYDEIAGIMEINYHSAVNLIYEALKLLRKNWFLATVLGFIQPY</sequence>
<reference evidence="7 8" key="1">
    <citation type="submission" date="2019-03" db="EMBL/GenBank/DDBJ databases">
        <title>Dyadobacter AR-3-6 sp. nov., isolated from arctic soil.</title>
        <authorList>
            <person name="Chaudhary D.K."/>
        </authorList>
    </citation>
    <scope>NUCLEOTIDE SEQUENCE [LARGE SCALE GENOMIC DNA]</scope>
    <source>
        <strain evidence="7 8">AR-3-6</strain>
    </source>
</reference>
<dbReference type="RefSeq" id="WP_131958686.1">
    <property type="nucleotide sequence ID" value="NZ_SMFL01000004.1"/>
</dbReference>
<feature type="domain" description="RNA polymerase sigma-70 region 2" evidence="5">
    <location>
        <begin position="43"/>
        <end position="107"/>
    </location>
</feature>
<dbReference type="InterPro" id="IPR013249">
    <property type="entry name" value="RNA_pol_sigma70_r4_t2"/>
</dbReference>
<dbReference type="PANTHER" id="PTHR43133">
    <property type="entry name" value="RNA POLYMERASE ECF-TYPE SIGMA FACTO"/>
    <property type="match status" value="1"/>
</dbReference>
<dbReference type="SUPFAM" id="SSF88946">
    <property type="entry name" value="Sigma2 domain of RNA polymerase sigma factors"/>
    <property type="match status" value="1"/>
</dbReference>
<comment type="similarity">
    <text evidence="1">Belongs to the sigma-70 factor family. ECF subfamily.</text>
</comment>
<evidence type="ECO:0000259" key="6">
    <source>
        <dbReference type="Pfam" id="PF08281"/>
    </source>
</evidence>
<dbReference type="Gene3D" id="1.10.10.10">
    <property type="entry name" value="Winged helix-like DNA-binding domain superfamily/Winged helix DNA-binding domain"/>
    <property type="match status" value="1"/>
</dbReference>
<dbReference type="InterPro" id="IPR039425">
    <property type="entry name" value="RNA_pol_sigma-70-like"/>
</dbReference>
<dbReference type="SUPFAM" id="SSF88659">
    <property type="entry name" value="Sigma3 and sigma4 domains of RNA polymerase sigma factors"/>
    <property type="match status" value="1"/>
</dbReference>
<dbReference type="InterPro" id="IPR013325">
    <property type="entry name" value="RNA_pol_sigma_r2"/>
</dbReference>
<dbReference type="CDD" id="cd06171">
    <property type="entry name" value="Sigma70_r4"/>
    <property type="match status" value="1"/>
</dbReference>
<evidence type="ECO:0000313" key="8">
    <source>
        <dbReference type="Proteomes" id="UP000294850"/>
    </source>
</evidence>
<dbReference type="GO" id="GO:0006352">
    <property type="term" value="P:DNA-templated transcription initiation"/>
    <property type="evidence" value="ECO:0007669"/>
    <property type="project" value="InterPro"/>
</dbReference>
<dbReference type="EMBL" id="SMFL01000004">
    <property type="protein sequence ID" value="TDE15423.1"/>
    <property type="molecule type" value="Genomic_DNA"/>
</dbReference>
<comment type="caution">
    <text evidence="7">The sequence shown here is derived from an EMBL/GenBank/DDBJ whole genome shotgun (WGS) entry which is preliminary data.</text>
</comment>
<organism evidence="7 8">
    <name type="scientific">Dyadobacter psychrotolerans</name>
    <dbReference type="NCBI Taxonomy" id="2541721"/>
    <lineage>
        <taxon>Bacteria</taxon>
        <taxon>Pseudomonadati</taxon>
        <taxon>Bacteroidota</taxon>
        <taxon>Cytophagia</taxon>
        <taxon>Cytophagales</taxon>
        <taxon>Spirosomataceae</taxon>
        <taxon>Dyadobacter</taxon>
    </lineage>
</organism>